<feature type="domain" description="Pterin-binding" evidence="10">
    <location>
        <begin position="64"/>
        <end position="311"/>
    </location>
</feature>
<accession>A0ABQ5WK16</accession>
<name>A0ABQ5WK16_GLUJA</name>
<dbReference type="Proteomes" id="UP001156613">
    <property type="component" value="Unassembled WGS sequence"/>
</dbReference>
<dbReference type="PANTHER" id="PTHR20941">
    <property type="entry name" value="FOLATE SYNTHESIS PROTEINS"/>
    <property type="match status" value="1"/>
</dbReference>
<evidence type="ECO:0000256" key="9">
    <source>
        <dbReference type="RuleBase" id="RU361205"/>
    </source>
</evidence>
<comment type="pathway">
    <text evidence="3 9">Cofactor biosynthesis; tetrahydrofolate biosynthesis; 7,8-dihydrofolate from 2-amino-4-hydroxy-6-hydroxymethyl-7,8-dihydropteridine diphosphate and 4-aminobenzoate: step 1/2.</text>
</comment>
<evidence type="ECO:0000256" key="4">
    <source>
        <dbReference type="ARBA" id="ARBA00012458"/>
    </source>
</evidence>
<dbReference type="NCBIfam" id="TIGR01496">
    <property type="entry name" value="DHPS"/>
    <property type="match status" value="1"/>
</dbReference>
<gene>
    <name evidence="11" type="ORF">GCM10010937_23750</name>
</gene>
<keyword evidence="6 9" id="KW-0479">Metal-binding</keyword>
<organism evidence="11 12">
    <name type="scientific">Gluconobacter japonicus</name>
    <dbReference type="NCBI Taxonomy" id="376620"/>
    <lineage>
        <taxon>Bacteria</taxon>
        <taxon>Pseudomonadati</taxon>
        <taxon>Pseudomonadota</taxon>
        <taxon>Alphaproteobacteria</taxon>
        <taxon>Acetobacterales</taxon>
        <taxon>Acetobacteraceae</taxon>
        <taxon>Gluconobacter</taxon>
    </lineage>
</organism>
<comment type="similarity">
    <text evidence="9">Belongs to the DHPS family.</text>
</comment>
<sequence length="320" mass="35289">MAVHALRKIWFGIPFLYVLLRRFETALFDRLDRQGLARLMKQHVLSASEGHALWLSKPHAMGRPALMGILNVTPDSFSDGGLFQSPETALAHAREMLADGADIVDIGAESTRPGFRSVPADEEWARLEPVLGRLVPEGVPLSVDTTKSVVARKALQRGVRLINDVWGFHSDPDMPFVIADSGASAVIMHNRYEVDDQLDLLADWRRFFDHSLELAEKAGLARKRLILDPGVGFGKTQDQNVQAIGSLGVLKTEYELPILLGLSRKSLFGYLLGRPIEDRLAGTLAANLVGADLGADILRVHDIREHSDALSIRRVLKEAV</sequence>
<comment type="function">
    <text evidence="9">Catalyzes the condensation of para-aminobenzoate (pABA) with 6-hydroxymethyl-7,8-dihydropterin diphosphate (DHPt-PP) to form 7,8-dihydropteroate (H2Pte), the immediate precursor of folate derivatives.</text>
</comment>
<evidence type="ECO:0000256" key="8">
    <source>
        <dbReference type="ARBA" id="ARBA00022909"/>
    </source>
</evidence>
<evidence type="ECO:0000313" key="12">
    <source>
        <dbReference type="Proteomes" id="UP001156613"/>
    </source>
</evidence>
<evidence type="ECO:0000256" key="3">
    <source>
        <dbReference type="ARBA" id="ARBA00004763"/>
    </source>
</evidence>
<evidence type="ECO:0000313" key="11">
    <source>
        <dbReference type="EMBL" id="GLQ60572.1"/>
    </source>
</evidence>
<comment type="catalytic activity">
    <reaction evidence="1">
        <text>(7,8-dihydropterin-6-yl)methyl diphosphate + 4-aminobenzoate = 7,8-dihydropteroate + diphosphate</text>
        <dbReference type="Rhea" id="RHEA:19949"/>
        <dbReference type="ChEBI" id="CHEBI:17836"/>
        <dbReference type="ChEBI" id="CHEBI:17839"/>
        <dbReference type="ChEBI" id="CHEBI:33019"/>
        <dbReference type="ChEBI" id="CHEBI:72950"/>
        <dbReference type="EC" id="2.5.1.15"/>
    </reaction>
</comment>
<dbReference type="Pfam" id="PF00809">
    <property type="entry name" value="Pterin_bind"/>
    <property type="match status" value="1"/>
</dbReference>
<proteinExistence type="inferred from homology"/>
<dbReference type="EMBL" id="BSNT01000071">
    <property type="protein sequence ID" value="GLQ60572.1"/>
    <property type="molecule type" value="Genomic_DNA"/>
</dbReference>
<comment type="caution">
    <text evidence="11">The sequence shown here is derived from an EMBL/GenBank/DDBJ whole genome shotgun (WGS) entry which is preliminary data.</text>
</comment>
<dbReference type="SUPFAM" id="SSF51717">
    <property type="entry name" value="Dihydropteroate synthetase-like"/>
    <property type="match status" value="1"/>
</dbReference>
<dbReference type="PROSITE" id="PS00792">
    <property type="entry name" value="DHPS_1"/>
    <property type="match status" value="1"/>
</dbReference>
<evidence type="ECO:0000256" key="5">
    <source>
        <dbReference type="ARBA" id="ARBA00022679"/>
    </source>
</evidence>
<keyword evidence="5 9" id="KW-0808">Transferase</keyword>
<keyword evidence="12" id="KW-1185">Reference proteome</keyword>
<dbReference type="PROSITE" id="PS50972">
    <property type="entry name" value="PTERIN_BINDING"/>
    <property type="match status" value="1"/>
</dbReference>
<protein>
    <recommendedName>
        <fullName evidence="4 9">Dihydropteroate synthase</fullName>
        <shortName evidence="9">DHPS</shortName>
        <ecNumber evidence="4 9">2.5.1.15</ecNumber>
    </recommendedName>
    <alternativeName>
        <fullName evidence="9">Dihydropteroate pyrophosphorylase</fullName>
    </alternativeName>
</protein>
<evidence type="ECO:0000256" key="7">
    <source>
        <dbReference type="ARBA" id="ARBA00022842"/>
    </source>
</evidence>
<evidence type="ECO:0000256" key="1">
    <source>
        <dbReference type="ARBA" id="ARBA00000012"/>
    </source>
</evidence>
<comment type="cofactor">
    <cofactor evidence="2 9">
        <name>Mg(2+)</name>
        <dbReference type="ChEBI" id="CHEBI:18420"/>
    </cofactor>
</comment>
<dbReference type="InterPro" id="IPR045031">
    <property type="entry name" value="DHP_synth-like"/>
</dbReference>
<dbReference type="InterPro" id="IPR000489">
    <property type="entry name" value="Pterin-binding_dom"/>
</dbReference>
<dbReference type="CDD" id="cd00739">
    <property type="entry name" value="DHPS"/>
    <property type="match status" value="1"/>
</dbReference>
<evidence type="ECO:0000256" key="2">
    <source>
        <dbReference type="ARBA" id="ARBA00001946"/>
    </source>
</evidence>
<evidence type="ECO:0000256" key="6">
    <source>
        <dbReference type="ARBA" id="ARBA00022723"/>
    </source>
</evidence>
<dbReference type="InterPro" id="IPR011005">
    <property type="entry name" value="Dihydropteroate_synth-like_sf"/>
</dbReference>
<dbReference type="PROSITE" id="PS00793">
    <property type="entry name" value="DHPS_2"/>
    <property type="match status" value="1"/>
</dbReference>
<dbReference type="PANTHER" id="PTHR20941:SF1">
    <property type="entry name" value="FOLIC ACID SYNTHESIS PROTEIN FOL1"/>
    <property type="match status" value="1"/>
</dbReference>
<keyword evidence="8 9" id="KW-0289">Folate biosynthesis</keyword>
<keyword evidence="7 9" id="KW-0460">Magnesium</keyword>
<evidence type="ECO:0000259" key="10">
    <source>
        <dbReference type="PROSITE" id="PS50972"/>
    </source>
</evidence>
<dbReference type="InterPro" id="IPR006390">
    <property type="entry name" value="DHP_synth_dom"/>
</dbReference>
<reference evidence="12" key="1">
    <citation type="journal article" date="2019" name="Int. J. Syst. Evol. Microbiol.">
        <title>The Global Catalogue of Microorganisms (GCM) 10K type strain sequencing project: providing services to taxonomists for standard genome sequencing and annotation.</title>
        <authorList>
            <consortium name="The Broad Institute Genomics Platform"/>
            <consortium name="The Broad Institute Genome Sequencing Center for Infectious Disease"/>
            <person name="Wu L."/>
            <person name="Ma J."/>
        </authorList>
    </citation>
    <scope>NUCLEOTIDE SEQUENCE [LARGE SCALE GENOMIC DNA]</scope>
    <source>
        <strain evidence="12">NBRC 3271</strain>
    </source>
</reference>
<dbReference type="EC" id="2.5.1.15" evidence="4 9"/>
<dbReference type="Gene3D" id="3.20.20.20">
    <property type="entry name" value="Dihydropteroate synthase-like"/>
    <property type="match status" value="1"/>
</dbReference>